<protein>
    <submittedName>
        <fullName evidence="2">Uncharacterized protein</fullName>
    </submittedName>
</protein>
<dbReference type="EMBL" id="BSYO01000013">
    <property type="protein sequence ID" value="GMH14187.1"/>
    <property type="molecule type" value="Genomic_DNA"/>
</dbReference>
<dbReference type="Proteomes" id="UP001279734">
    <property type="component" value="Unassembled WGS sequence"/>
</dbReference>
<proteinExistence type="predicted"/>
<accession>A0AAD3XQX4</accession>
<sequence>MCFVLFLVLIGARSFNLHCVWSETQRACVVGFAVLGSNCYVFKGLLKDYAQKVGYQIPIDEITTEGPPH</sequence>
<keyword evidence="3" id="KW-1185">Reference proteome</keyword>
<comment type="caution">
    <text evidence="2">The sequence shown here is derived from an EMBL/GenBank/DDBJ whole genome shotgun (WGS) entry which is preliminary data.</text>
</comment>
<gene>
    <name evidence="2" type="ORF">Nepgr_016028</name>
</gene>
<evidence type="ECO:0000313" key="2">
    <source>
        <dbReference type="EMBL" id="GMH14187.1"/>
    </source>
</evidence>
<organism evidence="2 3">
    <name type="scientific">Nepenthes gracilis</name>
    <name type="common">Slender pitcher plant</name>
    <dbReference type="NCBI Taxonomy" id="150966"/>
    <lineage>
        <taxon>Eukaryota</taxon>
        <taxon>Viridiplantae</taxon>
        <taxon>Streptophyta</taxon>
        <taxon>Embryophyta</taxon>
        <taxon>Tracheophyta</taxon>
        <taxon>Spermatophyta</taxon>
        <taxon>Magnoliopsida</taxon>
        <taxon>eudicotyledons</taxon>
        <taxon>Gunneridae</taxon>
        <taxon>Pentapetalae</taxon>
        <taxon>Caryophyllales</taxon>
        <taxon>Nepenthaceae</taxon>
        <taxon>Nepenthes</taxon>
    </lineage>
</organism>
<name>A0AAD3XQX4_NEPGR</name>
<reference evidence="2" key="1">
    <citation type="submission" date="2023-05" db="EMBL/GenBank/DDBJ databases">
        <title>Nepenthes gracilis genome sequencing.</title>
        <authorList>
            <person name="Fukushima K."/>
        </authorList>
    </citation>
    <scope>NUCLEOTIDE SEQUENCE</scope>
    <source>
        <strain evidence="2">SING2019-196</strain>
    </source>
</reference>
<evidence type="ECO:0000313" key="3">
    <source>
        <dbReference type="Proteomes" id="UP001279734"/>
    </source>
</evidence>
<keyword evidence="1" id="KW-0732">Signal</keyword>
<feature type="signal peptide" evidence="1">
    <location>
        <begin position="1"/>
        <end position="22"/>
    </location>
</feature>
<evidence type="ECO:0000256" key="1">
    <source>
        <dbReference type="SAM" id="SignalP"/>
    </source>
</evidence>
<feature type="chain" id="PRO_5042198099" evidence="1">
    <location>
        <begin position="23"/>
        <end position="69"/>
    </location>
</feature>
<dbReference type="AlphaFoldDB" id="A0AAD3XQX4"/>